<keyword evidence="2" id="KW-1133">Transmembrane helix</keyword>
<protein>
    <submittedName>
        <fullName evidence="3">DUF2306 domain-containing protein</fullName>
    </submittedName>
</protein>
<gene>
    <name evidence="3" type="ORF">GCM10022419_133790</name>
</gene>
<dbReference type="Proteomes" id="UP001500630">
    <property type="component" value="Unassembled WGS sequence"/>
</dbReference>
<dbReference type="Pfam" id="PF10067">
    <property type="entry name" value="DUF2306"/>
    <property type="match status" value="1"/>
</dbReference>
<evidence type="ECO:0000256" key="2">
    <source>
        <dbReference type="SAM" id="Phobius"/>
    </source>
</evidence>
<dbReference type="EMBL" id="BAABDQ010000078">
    <property type="protein sequence ID" value="GAA3625464.1"/>
    <property type="molecule type" value="Genomic_DNA"/>
</dbReference>
<feature type="transmembrane region" description="Helical" evidence="2">
    <location>
        <begin position="108"/>
        <end position="125"/>
    </location>
</feature>
<feature type="transmembrane region" description="Helical" evidence="2">
    <location>
        <begin position="137"/>
        <end position="161"/>
    </location>
</feature>
<name>A0ABP7A5R9_9ACTN</name>
<feature type="transmembrane region" description="Helical" evidence="2">
    <location>
        <begin position="37"/>
        <end position="63"/>
    </location>
</feature>
<organism evidence="3 4">
    <name type="scientific">Nonomuraea rosea</name>
    <dbReference type="NCBI Taxonomy" id="638574"/>
    <lineage>
        <taxon>Bacteria</taxon>
        <taxon>Bacillati</taxon>
        <taxon>Actinomycetota</taxon>
        <taxon>Actinomycetes</taxon>
        <taxon>Streptosporangiales</taxon>
        <taxon>Streptosporangiaceae</taxon>
        <taxon>Nonomuraea</taxon>
    </lineage>
</organism>
<proteinExistence type="predicted"/>
<dbReference type="InterPro" id="IPR018750">
    <property type="entry name" value="DUF2306_membrane"/>
</dbReference>
<feature type="transmembrane region" description="Helical" evidence="2">
    <location>
        <begin position="181"/>
        <end position="201"/>
    </location>
</feature>
<feature type="compositionally biased region" description="Low complexity" evidence="1">
    <location>
        <begin position="215"/>
        <end position="229"/>
    </location>
</feature>
<keyword evidence="2" id="KW-0472">Membrane</keyword>
<keyword evidence="4" id="KW-1185">Reference proteome</keyword>
<accession>A0ABP7A5R9</accession>
<evidence type="ECO:0000313" key="3">
    <source>
        <dbReference type="EMBL" id="GAA3625464.1"/>
    </source>
</evidence>
<keyword evidence="2" id="KW-0812">Transmembrane</keyword>
<feature type="transmembrane region" description="Helical" evidence="2">
    <location>
        <begin position="75"/>
        <end position="96"/>
    </location>
</feature>
<comment type="caution">
    <text evidence="3">The sequence shown here is derived from an EMBL/GenBank/DDBJ whole genome shotgun (WGS) entry which is preliminary data.</text>
</comment>
<evidence type="ECO:0000313" key="4">
    <source>
        <dbReference type="Proteomes" id="UP001500630"/>
    </source>
</evidence>
<evidence type="ECO:0000256" key="1">
    <source>
        <dbReference type="SAM" id="MobiDB-lite"/>
    </source>
</evidence>
<reference evidence="4" key="1">
    <citation type="journal article" date="2019" name="Int. J. Syst. Evol. Microbiol.">
        <title>The Global Catalogue of Microorganisms (GCM) 10K type strain sequencing project: providing services to taxonomists for standard genome sequencing and annotation.</title>
        <authorList>
            <consortium name="The Broad Institute Genomics Platform"/>
            <consortium name="The Broad Institute Genome Sequencing Center for Infectious Disease"/>
            <person name="Wu L."/>
            <person name="Ma J."/>
        </authorList>
    </citation>
    <scope>NUCLEOTIDE SEQUENCE [LARGE SCALE GENOMIC DNA]</scope>
    <source>
        <strain evidence="4">JCM 17326</strain>
    </source>
</reference>
<sequence length="242" mass="26663">MPLMLVVLGFVAFSVPPYASLDPALSRVPPPEGFPLYYAFLAAHVMFSSVALLTCGLQVWPWFRERHPVAHRRVGRVYIFGGAIPGGLAGFVVGAATPYGDGARVSNMLLATLWILFTVTGFRMVRQHRYADHRRWMVRSFALTASIITNRLWGLVMFLIFLPEFETTYGGDMQEVIKASAGVTTWLGWTVPLLIAEWWLVERGRARRRADAGRRSGPADPPMDAAAAMTSGKVPTGDAQAP</sequence>
<feature type="region of interest" description="Disordered" evidence="1">
    <location>
        <begin position="210"/>
        <end position="242"/>
    </location>
</feature>